<protein>
    <submittedName>
        <fullName evidence="1">Transcriptional regulator</fullName>
    </submittedName>
</protein>
<dbReference type="EMBL" id="JXQW01000033">
    <property type="protein sequence ID" value="KIP99708.1"/>
    <property type="molecule type" value="Genomic_DNA"/>
</dbReference>
<reference evidence="1 2" key="1">
    <citation type="submission" date="2014-12" db="EMBL/GenBank/DDBJ databases">
        <title>16Stimator: statistical estimation of ribosomal gene copy numbers from draft genome assemblies.</title>
        <authorList>
            <person name="Perisin M.A."/>
            <person name="Vetter M."/>
            <person name="Gilbert J.A."/>
            <person name="Bergelson J."/>
        </authorList>
    </citation>
    <scope>NUCLEOTIDE SEQUENCE [LARGE SCALE GENOMIC DNA]</scope>
    <source>
        <strain evidence="1 2">MEJ086</strain>
    </source>
</reference>
<evidence type="ECO:0000313" key="1">
    <source>
        <dbReference type="EMBL" id="KIP99708.1"/>
    </source>
</evidence>
<organism evidence="1 2">
    <name type="scientific">Pseudomonas fulva</name>
    <dbReference type="NCBI Taxonomy" id="47880"/>
    <lineage>
        <taxon>Bacteria</taxon>
        <taxon>Pseudomonadati</taxon>
        <taxon>Pseudomonadota</taxon>
        <taxon>Gammaproteobacteria</taxon>
        <taxon>Pseudomonadales</taxon>
        <taxon>Pseudomonadaceae</taxon>
        <taxon>Pseudomonas</taxon>
    </lineage>
</organism>
<dbReference type="AlphaFoldDB" id="A0A0D0J2F3"/>
<accession>A0A0D0J2F3</accession>
<evidence type="ECO:0000313" key="2">
    <source>
        <dbReference type="Proteomes" id="UP000032068"/>
    </source>
</evidence>
<dbReference type="OrthoDB" id="7018252at2"/>
<name>A0A0D0J2F3_9PSED</name>
<dbReference type="Proteomes" id="UP000032068">
    <property type="component" value="Unassembled WGS sequence"/>
</dbReference>
<proteinExistence type="predicted"/>
<comment type="caution">
    <text evidence="1">The sequence shown here is derived from an EMBL/GenBank/DDBJ whole genome shotgun (WGS) entry which is preliminary data.</text>
</comment>
<dbReference type="RefSeq" id="WP_042554407.1">
    <property type="nucleotide sequence ID" value="NZ_JXQW01000033.1"/>
</dbReference>
<gene>
    <name evidence="1" type="ORF">RU08_13800</name>
</gene>
<sequence length="135" mass="14702">MTTQTQTHNWDLIERILHDVQNSAGQAFVPRRCAEELAEALQQAGQEVKDVDGLKAQADRYEATLLAGGFIAPRPQSEGGNGENFILTPRGSQLLSMIDSTFPGEQHPREVLDRHGLAALTPEVFDGLGPRATLV</sequence>